<dbReference type="PANTHER" id="PTHR38733">
    <property type="entry name" value="PROTEIN MCRC"/>
    <property type="match status" value="1"/>
</dbReference>
<organism evidence="1 2">
    <name type="scientific">Segatella salivae</name>
    <dbReference type="NCBI Taxonomy" id="228604"/>
    <lineage>
        <taxon>Bacteria</taxon>
        <taxon>Pseudomonadati</taxon>
        <taxon>Bacteroidota</taxon>
        <taxon>Bacteroidia</taxon>
        <taxon>Bacteroidales</taxon>
        <taxon>Prevotellaceae</taxon>
        <taxon>Segatella</taxon>
    </lineage>
</organism>
<proteinExistence type="predicted"/>
<dbReference type="Pfam" id="PF10117">
    <property type="entry name" value="McrBC"/>
    <property type="match status" value="1"/>
</dbReference>
<dbReference type="RefSeq" id="WP_219427375.1">
    <property type="nucleotide sequence ID" value="NZ_JAHXRD010000003.1"/>
</dbReference>
<sequence>MQIELTDNNSVSANNRFQRDDIVALFPFGDKTISELCRDHEHLLVFPESIEECDDEIGNGTLYSIQNTDNPDEVRVVTGNIMGFVGIGNIKLKIKSRFDLGQNDYFLHYMLQKVLALNMFDLDLNSGEEGLSELLMLMFPHLLKSALQQGVFRQYQCYNHNDSNVHGSINVSQHLRNNVPFSGKFAYTTHEYSRDNDVTQLIRHTIEFMQSTHFGRCILSSCRETTENIKIIKHYTALYNKVERAAVINRNLRLKSHPYYTKYRSLQLLCIQILRMEEVKYGEDDNEIHGVLFDGAWLWEEYVATLLRDCRFIHAENRLRKKGFALFTDGSGLRYPDFYNDEMVLDAKYKRMEECKRVAEVDRNDIHQIITYMTALHAKRGGFVAPLTAKTEECVTAHLRDGISMIGIYGVQIATSASSYIEFVVQMQQYEKDFFASIES</sequence>
<evidence type="ECO:0000313" key="2">
    <source>
        <dbReference type="Proteomes" id="UP001196873"/>
    </source>
</evidence>
<dbReference type="InterPro" id="IPR019292">
    <property type="entry name" value="McrC"/>
</dbReference>
<accession>A0AAW4NRC2</accession>
<reference evidence="1" key="1">
    <citation type="submission" date="2021-07" db="EMBL/GenBank/DDBJ databases">
        <title>Genomic diversity and antimicrobial resistance of Prevotella spp. isolated from chronic lung disease airways.</title>
        <authorList>
            <person name="Webb K.A."/>
            <person name="Olagoke O.S."/>
            <person name="Baird T."/>
            <person name="Neill J."/>
            <person name="Pham A."/>
            <person name="Wells T.J."/>
            <person name="Ramsay K.A."/>
            <person name="Bell S.C."/>
            <person name="Sarovich D.S."/>
            <person name="Price E.P."/>
        </authorList>
    </citation>
    <scope>NUCLEOTIDE SEQUENCE</scope>
    <source>
        <strain evidence="1">SCHI0047.S.3</strain>
    </source>
</reference>
<evidence type="ECO:0000313" key="1">
    <source>
        <dbReference type="EMBL" id="MBW4865034.1"/>
    </source>
</evidence>
<name>A0AAW4NRC2_9BACT</name>
<comment type="caution">
    <text evidence="1">The sequence shown here is derived from an EMBL/GenBank/DDBJ whole genome shotgun (WGS) entry which is preliminary data.</text>
</comment>
<gene>
    <name evidence="1" type="ORF">KZY68_03145</name>
</gene>
<protein>
    <submittedName>
        <fullName evidence="1">McrC family protein</fullName>
    </submittedName>
</protein>
<dbReference type="AlphaFoldDB" id="A0AAW4NRC2"/>
<dbReference type="PANTHER" id="PTHR38733:SF1">
    <property type="entry name" value="TYPE IV METHYL-DIRECTED RESTRICTION ENZYME ECOKMCRBC"/>
    <property type="match status" value="1"/>
</dbReference>
<dbReference type="EMBL" id="JAHXRF010000003">
    <property type="protein sequence ID" value="MBW4865034.1"/>
    <property type="molecule type" value="Genomic_DNA"/>
</dbReference>
<dbReference type="Proteomes" id="UP001196873">
    <property type="component" value="Unassembled WGS sequence"/>
</dbReference>